<proteinExistence type="predicted"/>
<dbReference type="Proteomes" id="UP000224634">
    <property type="component" value="Unassembled WGS sequence"/>
</dbReference>
<organism evidence="1 2">
    <name type="scientific">Polytolypa hystricis (strain UAMH7299)</name>
    <dbReference type="NCBI Taxonomy" id="1447883"/>
    <lineage>
        <taxon>Eukaryota</taxon>
        <taxon>Fungi</taxon>
        <taxon>Dikarya</taxon>
        <taxon>Ascomycota</taxon>
        <taxon>Pezizomycotina</taxon>
        <taxon>Eurotiomycetes</taxon>
        <taxon>Eurotiomycetidae</taxon>
        <taxon>Onygenales</taxon>
        <taxon>Onygenales incertae sedis</taxon>
        <taxon>Polytolypa</taxon>
    </lineage>
</organism>
<sequence length="171" mass="19357">MAETTEMANFCSIEVDIIFEKEGRTLRTGIEISVPGQEDKWWIITHARKLKLNAGKSDAGKLSEWSLVETWVKDLPEHLEKFHRLITTEIPRAEVDALIAHCKEATSEIDDPPCENIPIYCGLLFYVAYEELVKDGKLTFPVGNKEAMEKIEMTRKWVANDVAKSSSSVTT</sequence>
<protein>
    <submittedName>
        <fullName evidence="1">Uncharacterized protein</fullName>
    </submittedName>
</protein>
<gene>
    <name evidence="1" type="ORF">AJ80_04117</name>
</gene>
<name>A0A2B7YEE5_POLH7</name>
<keyword evidence="2" id="KW-1185">Reference proteome</keyword>
<evidence type="ECO:0000313" key="2">
    <source>
        <dbReference type="Proteomes" id="UP000224634"/>
    </source>
</evidence>
<reference evidence="1 2" key="1">
    <citation type="submission" date="2017-10" db="EMBL/GenBank/DDBJ databases">
        <title>Comparative genomics in systemic dimorphic fungi from Ajellomycetaceae.</title>
        <authorList>
            <person name="Munoz J.F."/>
            <person name="Mcewen J.G."/>
            <person name="Clay O.K."/>
            <person name="Cuomo C.A."/>
        </authorList>
    </citation>
    <scope>NUCLEOTIDE SEQUENCE [LARGE SCALE GENOMIC DNA]</scope>
    <source>
        <strain evidence="1 2">UAMH7299</strain>
    </source>
</reference>
<accession>A0A2B7YEE5</accession>
<dbReference type="EMBL" id="PDNA01000050">
    <property type="protein sequence ID" value="PGH19252.1"/>
    <property type="molecule type" value="Genomic_DNA"/>
</dbReference>
<dbReference type="AlphaFoldDB" id="A0A2B7YEE5"/>
<comment type="caution">
    <text evidence="1">The sequence shown here is derived from an EMBL/GenBank/DDBJ whole genome shotgun (WGS) entry which is preliminary data.</text>
</comment>
<evidence type="ECO:0000313" key="1">
    <source>
        <dbReference type="EMBL" id="PGH19252.1"/>
    </source>
</evidence>